<feature type="domain" description="HTH dtxR-type" evidence="5">
    <location>
        <begin position="6"/>
        <end position="67"/>
    </location>
</feature>
<evidence type="ECO:0000259" key="5">
    <source>
        <dbReference type="PROSITE" id="PS50944"/>
    </source>
</evidence>
<dbReference type="GO" id="GO:0003677">
    <property type="term" value="F:DNA binding"/>
    <property type="evidence" value="ECO:0007669"/>
    <property type="project" value="UniProtKB-KW"/>
</dbReference>
<dbReference type="FunFam" id="1.10.60.10:FF:000005">
    <property type="entry name" value="Transcriptional regulator MntR protein"/>
    <property type="match status" value="1"/>
</dbReference>
<accession>A0A4R1SCF5</accession>
<dbReference type="SUPFAM" id="SSF47979">
    <property type="entry name" value="Iron-dependent repressor protein, dimerization domain"/>
    <property type="match status" value="1"/>
</dbReference>
<dbReference type="InterPro" id="IPR001367">
    <property type="entry name" value="Fe_dep_repressor"/>
</dbReference>
<dbReference type="Pfam" id="PF02742">
    <property type="entry name" value="Fe_dep_repr_C"/>
    <property type="match status" value="1"/>
</dbReference>
<keyword evidence="3" id="KW-0238">DNA-binding</keyword>
<organism evidence="6 7">
    <name type="scientific">Hydrogenispora ethanolica</name>
    <dbReference type="NCBI Taxonomy" id="1082276"/>
    <lineage>
        <taxon>Bacteria</taxon>
        <taxon>Bacillati</taxon>
        <taxon>Bacillota</taxon>
        <taxon>Hydrogenispora</taxon>
    </lineage>
</organism>
<evidence type="ECO:0000256" key="2">
    <source>
        <dbReference type="ARBA" id="ARBA00023015"/>
    </source>
</evidence>
<comment type="caution">
    <text evidence="6">The sequence shown here is derived from an EMBL/GenBank/DDBJ whole genome shotgun (WGS) entry which is preliminary data.</text>
</comment>
<dbReference type="SMART" id="SM00529">
    <property type="entry name" value="HTH_DTXR"/>
    <property type="match status" value="1"/>
</dbReference>
<dbReference type="InterPro" id="IPR022689">
    <property type="entry name" value="Iron_dep_repressor"/>
</dbReference>
<keyword evidence="2" id="KW-0805">Transcription regulation</keyword>
<dbReference type="GO" id="GO:0046914">
    <property type="term" value="F:transition metal ion binding"/>
    <property type="evidence" value="ECO:0007669"/>
    <property type="project" value="InterPro"/>
</dbReference>
<keyword evidence="7" id="KW-1185">Reference proteome</keyword>
<dbReference type="InterPro" id="IPR036388">
    <property type="entry name" value="WH-like_DNA-bd_sf"/>
</dbReference>
<name>A0A4R1SCF5_HYDET</name>
<comment type="similarity">
    <text evidence="1">Belongs to the DtxR/MntR family.</text>
</comment>
<dbReference type="Gene3D" id="1.10.10.10">
    <property type="entry name" value="Winged helix-like DNA-binding domain superfamily/Winged helix DNA-binding domain"/>
    <property type="match status" value="1"/>
</dbReference>
<dbReference type="Pfam" id="PF01325">
    <property type="entry name" value="Fe_dep_repress"/>
    <property type="match status" value="1"/>
</dbReference>
<dbReference type="PROSITE" id="PS50944">
    <property type="entry name" value="HTH_DTXR"/>
    <property type="match status" value="1"/>
</dbReference>
<gene>
    <name evidence="6" type="ORF">EDC14_1001259</name>
</gene>
<dbReference type="PANTHER" id="PTHR33238">
    <property type="entry name" value="IRON (METAL) DEPENDENT REPRESSOR, DTXR FAMILY"/>
    <property type="match status" value="1"/>
</dbReference>
<dbReference type="InterPro" id="IPR022687">
    <property type="entry name" value="HTH_DTXR"/>
</dbReference>
<evidence type="ECO:0000256" key="4">
    <source>
        <dbReference type="ARBA" id="ARBA00023163"/>
    </source>
</evidence>
<dbReference type="GO" id="GO:0046983">
    <property type="term" value="F:protein dimerization activity"/>
    <property type="evidence" value="ECO:0007669"/>
    <property type="project" value="InterPro"/>
</dbReference>
<reference evidence="6 7" key="1">
    <citation type="submission" date="2019-03" db="EMBL/GenBank/DDBJ databases">
        <title>Genomic Encyclopedia of Type Strains, Phase IV (KMG-IV): sequencing the most valuable type-strain genomes for metagenomic binning, comparative biology and taxonomic classification.</title>
        <authorList>
            <person name="Goeker M."/>
        </authorList>
    </citation>
    <scope>NUCLEOTIDE SEQUENCE [LARGE SCALE GENOMIC DNA]</scope>
    <source>
        <strain evidence="6 7">LX-B</strain>
    </source>
</reference>
<evidence type="ECO:0000256" key="1">
    <source>
        <dbReference type="ARBA" id="ARBA00007871"/>
    </source>
</evidence>
<evidence type="ECO:0000313" key="7">
    <source>
        <dbReference type="Proteomes" id="UP000295008"/>
    </source>
</evidence>
<dbReference type="InterPro" id="IPR036421">
    <property type="entry name" value="Fe_dep_repressor_sf"/>
</dbReference>
<keyword evidence="4" id="KW-0804">Transcription</keyword>
<dbReference type="SUPFAM" id="SSF46785">
    <property type="entry name" value="Winged helix' DNA-binding domain"/>
    <property type="match status" value="1"/>
</dbReference>
<dbReference type="Gene3D" id="1.10.60.10">
    <property type="entry name" value="Iron dependent repressor, metal binding and dimerisation domain"/>
    <property type="match status" value="1"/>
</dbReference>
<dbReference type="Proteomes" id="UP000295008">
    <property type="component" value="Unassembled WGS sequence"/>
</dbReference>
<dbReference type="EMBL" id="SLUN01000001">
    <property type="protein sequence ID" value="TCL76974.1"/>
    <property type="molecule type" value="Genomic_DNA"/>
</dbReference>
<dbReference type="AlphaFoldDB" id="A0A4R1SCF5"/>
<evidence type="ECO:0000256" key="3">
    <source>
        <dbReference type="ARBA" id="ARBA00023125"/>
    </source>
</evidence>
<dbReference type="GO" id="GO:0003700">
    <property type="term" value="F:DNA-binding transcription factor activity"/>
    <property type="evidence" value="ECO:0007669"/>
    <property type="project" value="InterPro"/>
</dbReference>
<dbReference type="PANTHER" id="PTHR33238:SF7">
    <property type="entry name" value="IRON-DEPENDENT TRANSCRIPTIONAL REGULATOR"/>
    <property type="match status" value="1"/>
</dbReference>
<dbReference type="InterPro" id="IPR036390">
    <property type="entry name" value="WH_DNA-bd_sf"/>
</dbReference>
<dbReference type="InterPro" id="IPR050536">
    <property type="entry name" value="DtxR_MntR_Metal-Reg"/>
</dbReference>
<protein>
    <submittedName>
        <fullName evidence="6">DtxR family iron (Metal) dependent repressor</fullName>
    </submittedName>
</protein>
<evidence type="ECO:0000313" key="6">
    <source>
        <dbReference type="EMBL" id="TCL76974.1"/>
    </source>
</evidence>
<dbReference type="RefSeq" id="WP_165907703.1">
    <property type="nucleotide sequence ID" value="NZ_SLUN01000001.1"/>
</dbReference>
<proteinExistence type="inferred from homology"/>
<sequence>MDSTPISPSLEDYLEEILDLKAENGTIRVTDLAEKLQVAKSSVNQAVAKLVDLKLLVHERYGPLELTELGEAKARKVRERHEILKRFFSDILRVDPKTAEKDACSIEHYISPVTMEKLVDYLTGLIQSGPGKGGGTGEKE</sequence>